<keyword evidence="4" id="KW-1185">Reference proteome</keyword>
<proteinExistence type="predicted"/>
<dbReference type="Pfam" id="PF02525">
    <property type="entry name" value="Flavodoxin_2"/>
    <property type="match status" value="1"/>
</dbReference>
<evidence type="ECO:0000313" key="3">
    <source>
        <dbReference type="EMBL" id="NIA54289.1"/>
    </source>
</evidence>
<feature type="domain" description="Flavodoxin-like fold" evidence="2">
    <location>
        <begin position="6"/>
        <end position="176"/>
    </location>
</feature>
<dbReference type="Gene3D" id="3.40.50.360">
    <property type="match status" value="1"/>
</dbReference>
<dbReference type="EMBL" id="JAAQOM010000006">
    <property type="protein sequence ID" value="NIA54289.1"/>
    <property type="molecule type" value="Genomic_DNA"/>
</dbReference>
<organism evidence="3 4">
    <name type="scientific">Telluria antibiotica</name>
    <dbReference type="NCBI Taxonomy" id="2717319"/>
    <lineage>
        <taxon>Bacteria</taxon>
        <taxon>Pseudomonadati</taxon>
        <taxon>Pseudomonadota</taxon>
        <taxon>Betaproteobacteria</taxon>
        <taxon>Burkholderiales</taxon>
        <taxon>Oxalobacteraceae</taxon>
        <taxon>Telluria group</taxon>
        <taxon>Telluria</taxon>
    </lineage>
</organism>
<evidence type="ECO:0000313" key="4">
    <source>
        <dbReference type="Proteomes" id="UP000716322"/>
    </source>
</evidence>
<accession>A0ABX0PAH2</accession>
<comment type="caution">
    <text evidence="3">The sequence shown here is derived from an EMBL/GenBank/DDBJ whole genome shotgun (WGS) entry which is preliminary data.</text>
</comment>
<dbReference type="PANTHER" id="PTHR47307:SF2">
    <property type="entry name" value="GLUTATHIONE-REGULATED POTASSIUM-EFFLUX SYSTEM ANCILLARY PROTEIN KEFF"/>
    <property type="match status" value="1"/>
</dbReference>
<dbReference type="RefSeq" id="WP_166859247.1">
    <property type="nucleotide sequence ID" value="NZ_JAAQOM010000006.1"/>
</dbReference>
<name>A0ABX0PAH2_9BURK</name>
<dbReference type="Proteomes" id="UP000716322">
    <property type="component" value="Unassembled WGS sequence"/>
</dbReference>
<protein>
    <submittedName>
        <fullName evidence="3">NAD(P)H dehydrogenase</fullName>
    </submittedName>
</protein>
<sequence length="195" mass="21457">MNEPDILVIYAHPAPHRSPIHRRLAETARALPGVDLCDLYETYPDFDIDGERERARLAAARLLVFLHPFRWYGMPAIVKEWMDVVLQPGWAYNDDNHEGVCALRGKTFWLVTTTGSGPDAYGPGGLHGRPFADFLPPYEAAAALCGMDWIAPLVLHGAAQAAPEVIDAFAAEFRHRLEGYAGLAAATQQERAHGA</sequence>
<reference evidence="3 4" key="1">
    <citation type="submission" date="2020-03" db="EMBL/GenBank/DDBJ databases">
        <title>Genome sequence of strain Massilia sp. TW-1.</title>
        <authorList>
            <person name="Chaudhary D.K."/>
        </authorList>
    </citation>
    <scope>NUCLEOTIDE SEQUENCE [LARGE SCALE GENOMIC DNA]</scope>
    <source>
        <strain evidence="3 4">TW-1</strain>
    </source>
</reference>
<evidence type="ECO:0000259" key="2">
    <source>
        <dbReference type="Pfam" id="PF02525"/>
    </source>
</evidence>
<dbReference type="PANTHER" id="PTHR47307">
    <property type="entry name" value="GLUTATHIONE-REGULATED POTASSIUM-EFFLUX SYSTEM ANCILLARY PROTEIN KEFG"/>
    <property type="match status" value="1"/>
</dbReference>
<dbReference type="InterPro" id="IPR003680">
    <property type="entry name" value="Flavodoxin_fold"/>
</dbReference>
<keyword evidence="1" id="KW-0560">Oxidoreductase</keyword>
<dbReference type="InterPro" id="IPR029039">
    <property type="entry name" value="Flavoprotein-like_sf"/>
</dbReference>
<evidence type="ECO:0000256" key="1">
    <source>
        <dbReference type="ARBA" id="ARBA00023002"/>
    </source>
</evidence>
<gene>
    <name evidence="3" type="ORF">HAV22_11670</name>
</gene>
<dbReference type="InterPro" id="IPR046980">
    <property type="entry name" value="KefG/KefF"/>
</dbReference>
<dbReference type="SUPFAM" id="SSF52218">
    <property type="entry name" value="Flavoproteins"/>
    <property type="match status" value="1"/>
</dbReference>